<dbReference type="PANTHER" id="PTHR18901:SF38">
    <property type="entry name" value="PSEUDOURIDINE-5'-PHOSPHATASE"/>
    <property type="match status" value="1"/>
</dbReference>
<proteinExistence type="predicted"/>
<dbReference type="NCBIfam" id="TIGR01509">
    <property type="entry name" value="HAD-SF-IA-v3"/>
    <property type="match status" value="1"/>
</dbReference>
<dbReference type="Pfam" id="PF13419">
    <property type="entry name" value="HAD_2"/>
    <property type="match status" value="1"/>
</dbReference>
<accession>A0A454JE96</accession>
<dbReference type="SFLD" id="SFLDG01135">
    <property type="entry name" value="C1.5.6:_HAD__Beta-PGM__Phospha"/>
    <property type="match status" value="1"/>
</dbReference>
<organism evidence="1 2">
    <name type="scientific">Aquitalea palustris</name>
    <dbReference type="NCBI Taxonomy" id="2480983"/>
    <lineage>
        <taxon>Bacteria</taxon>
        <taxon>Pseudomonadati</taxon>
        <taxon>Pseudomonadota</taxon>
        <taxon>Betaproteobacteria</taxon>
        <taxon>Neisseriales</taxon>
        <taxon>Chromobacteriaceae</taxon>
        <taxon>Aquitalea</taxon>
    </lineage>
</organism>
<evidence type="ECO:0000313" key="1">
    <source>
        <dbReference type="EMBL" id="RMC92956.1"/>
    </source>
</evidence>
<dbReference type="RefSeq" id="WP_103526048.1">
    <property type="nucleotide sequence ID" value="NZ_JAIZDC010000008.1"/>
</dbReference>
<dbReference type="AlphaFoldDB" id="A0A454JE96"/>
<dbReference type="OrthoDB" id="9800058at2"/>
<gene>
    <name evidence="1" type="ORF">EAY64_17650</name>
</gene>
<dbReference type="InterPro" id="IPR041492">
    <property type="entry name" value="HAD_2"/>
</dbReference>
<dbReference type="SFLD" id="SFLDS00003">
    <property type="entry name" value="Haloacid_Dehalogenase"/>
    <property type="match status" value="1"/>
</dbReference>
<reference evidence="1 2" key="1">
    <citation type="submission" date="2018-10" db="EMBL/GenBank/DDBJ databases">
        <title>Draft genome sequence of Aquitalea MWU14-2217 isolated from a wild cranberry bog in Provincetown, Massachusetts.</title>
        <authorList>
            <person name="Ebadzadsahrai G."/>
            <person name="Soby S."/>
        </authorList>
    </citation>
    <scope>NUCLEOTIDE SEQUENCE [LARGE SCALE GENOMIC DNA]</scope>
    <source>
        <strain evidence="1 2">MWU14-2217</strain>
    </source>
</reference>
<dbReference type="InterPro" id="IPR023198">
    <property type="entry name" value="PGP-like_dom2"/>
</dbReference>
<comment type="caution">
    <text evidence="1">The sequence shown here is derived from an EMBL/GenBank/DDBJ whole genome shotgun (WGS) entry which is preliminary data.</text>
</comment>
<dbReference type="Gene3D" id="3.40.50.1000">
    <property type="entry name" value="HAD superfamily/HAD-like"/>
    <property type="match status" value="1"/>
</dbReference>
<protein>
    <submittedName>
        <fullName evidence="1">HAD family phosphatase</fullName>
    </submittedName>
</protein>
<sequence length="219" mass="23530">MNANMQAILFDMDGLMIDTESVSGHAWLRAAAEVGVAIPEQVILGMVGLSVNKCLDHVAAHFQDRSLAEKLSQRCRHHYHELMSTGELRLKPGIIEVLDWVQSQAIPHAVATSTQRLMCDIKLQRTGLGPYFQHTVAGDEVANTKPAPDVYLAAAALLDIAPAACVVLEDSLIGMRAALAAGMRVILVPDMLQPAAHETSGALAVCEDLHQALALLQTL</sequence>
<dbReference type="InterPro" id="IPR006439">
    <property type="entry name" value="HAD-SF_hydro_IA"/>
</dbReference>
<dbReference type="PANTHER" id="PTHR18901">
    <property type="entry name" value="2-DEOXYGLUCOSE-6-PHOSPHATE PHOSPHATASE 2"/>
    <property type="match status" value="1"/>
</dbReference>
<dbReference type="InterPro" id="IPR036412">
    <property type="entry name" value="HAD-like_sf"/>
</dbReference>
<keyword evidence="2" id="KW-1185">Reference proteome</keyword>
<dbReference type="Proteomes" id="UP000274139">
    <property type="component" value="Unassembled WGS sequence"/>
</dbReference>
<name>A0A454JE96_9NEIS</name>
<dbReference type="EMBL" id="RFAR01000089">
    <property type="protein sequence ID" value="RMC92956.1"/>
    <property type="molecule type" value="Genomic_DNA"/>
</dbReference>
<dbReference type="Gene3D" id="1.10.150.240">
    <property type="entry name" value="Putative phosphatase, domain 2"/>
    <property type="match status" value="1"/>
</dbReference>
<dbReference type="InterPro" id="IPR023214">
    <property type="entry name" value="HAD_sf"/>
</dbReference>
<dbReference type="SFLD" id="SFLDG01129">
    <property type="entry name" value="C1.5:_HAD__Beta-PGM__Phosphata"/>
    <property type="match status" value="1"/>
</dbReference>
<evidence type="ECO:0000313" key="2">
    <source>
        <dbReference type="Proteomes" id="UP000274139"/>
    </source>
</evidence>
<dbReference type="SUPFAM" id="SSF56784">
    <property type="entry name" value="HAD-like"/>
    <property type="match status" value="1"/>
</dbReference>